<feature type="domain" description="PLD phosphodiesterase" evidence="11">
    <location>
        <begin position="382"/>
        <end position="404"/>
    </location>
</feature>
<evidence type="ECO:0000256" key="3">
    <source>
        <dbReference type="ARBA" id="ARBA00004613"/>
    </source>
</evidence>
<evidence type="ECO:0000256" key="5">
    <source>
        <dbReference type="ARBA" id="ARBA00022525"/>
    </source>
</evidence>
<feature type="domain" description="PLD phosphodiesterase" evidence="11">
    <location>
        <begin position="165"/>
        <end position="192"/>
    </location>
</feature>
<dbReference type="AlphaFoldDB" id="A0A1M5MPL9"/>
<keyword evidence="13" id="KW-1185">Reference proteome</keyword>
<name>A0A1M5MPL9_9RHOB</name>
<dbReference type="Pfam" id="PF00614">
    <property type="entry name" value="PLDc"/>
    <property type="match status" value="1"/>
</dbReference>
<evidence type="ECO:0000256" key="10">
    <source>
        <dbReference type="SAM" id="MobiDB-lite"/>
    </source>
</evidence>
<dbReference type="GO" id="GO:0005576">
    <property type="term" value="C:extracellular region"/>
    <property type="evidence" value="ECO:0007669"/>
    <property type="project" value="UniProtKB-SubCell"/>
</dbReference>
<protein>
    <recommendedName>
        <fullName evidence="4">Phospholipase D</fullName>
    </recommendedName>
    <alternativeName>
        <fullName evidence="9">Choline phosphatase</fullName>
    </alternativeName>
</protein>
<keyword evidence="7" id="KW-0378">Hydrolase</keyword>
<dbReference type="SUPFAM" id="SSF56024">
    <property type="entry name" value="Phospholipase D/nuclease"/>
    <property type="match status" value="2"/>
</dbReference>
<comment type="catalytic activity">
    <reaction evidence="1">
        <text>a 1,2-diacyl-sn-glycero-3-phosphocholine + H2O = a 1,2-diacyl-sn-glycero-3-phosphate + choline + H(+)</text>
        <dbReference type="Rhea" id="RHEA:14445"/>
        <dbReference type="ChEBI" id="CHEBI:15354"/>
        <dbReference type="ChEBI" id="CHEBI:15377"/>
        <dbReference type="ChEBI" id="CHEBI:15378"/>
        <dbReference type="ChEBI" id="CHEBI:57643"/>
        <dbReference type="ChEBI" id="CHEBI:58608"/>
        <dbReference type="EC" id="3.1.4.4"/>
    </reaction>
</comment>
<evidence type="ECO:0000256" key="4">
    <source>
        <dbReference type="ARBA" id="ARBA00018392"/>
    </source>
</evidence>
<evidence type="ECO:0000259" key="11">
    <source>
        <dbReference type="PROSITE" id="PS50035"/>
    </source>
</evidence>
<evidence type="ECO:0000256" key="9">
    <source>
        <dbReference type="ARBA" id="ARBA00029594"/>
    </source>
</evidence>
<dbReference type="CDD" id="cd09105">
    <property type="entry name" value="PLDc_vPLD1_2_like_2"/>
    <property type="match status" value="1"/>
</dbReference>
<gene>
    <name evidence="12" type="ORF">SAMN05443551_0600</name>
</gene>
<dbReference type="PANTHER" id="PTHR18896">
    <property type="entry name" value="PHOSPHOLIPASE D"/>
    <property type="match status" value="1"/>
</dbReference>
<dbReference type="Gene3D" id="3.30.870.10">
    <property type="entry name" value="Endonuclease Chain A"/>
    <property type="match status" value="2"/>
</dbReference>
<dbReference type="Proteomes" id="UP000184221">
    <property type="component" value="Unassembled WGS sequence"/>
</dbReference>
<keyword evidence="8" id="KW-0443">Lipid metabolism</keyword>
<dbReference type="InterPro" id="IPR001736">
    <property type="entry name" value="PLipase_D/transphosphatidylase"/>
</dbReference>
<dbReference type="InterPro" id="IPR015679">
    <property type="entry name" value="PLipase_D_fam"/>
</dbReference>
<dbReference type="STRING" id="996342.SAMN05443551_0600"/>
<evidence type="ECO:0000256" key="1">
    <source>
        <dbReference type="ARBA" id="ARBA00000798"/>
    </source>
</evidence>
<dbReference type="EMBL" id="FQXC01000001">
    <property type="protein sequence ID" value="SHG79241.1"/>
    <property type="molecule type" value="Genomic_DNA"/>
</dbReference>
<sequence length="493" mass="54946">MMKPPDFDVFITAEEAWPAFERAVLSAEEEIICGFRIFDMTTRLRSAEAKEVGEDWFDLLAFVLRKGVKFTLIVSDFDPVMATELHETTWRTVRQGAALAELSGVSKDQVDVRAAMHAARAGWVPKLGFLPAVVLRKWRKLRGLDDARRTRQAVGLSSEGLPELHTVTHHQKLAVIDGETVYIGGLDLNERRFDTKDHSQAPKDTWSDVQIIIRGDVAADARTHLLTFEDVTAGKCAVPKLRHLKRTLSRPRRFQVPFLSPDTVLTEIEDAHLAAFRAARHVIYIETQFLRSSAITKGLVAAGQANSDLTVIIVLPALPEAVAFEEEISLDAKYGLSLQEQSVSALRDAFGDRLLLVSPVQPILAARESKATLAGSPIVYVHNKVLVTDDAYGLVGSANLNGRSLRWDTEVAVEVTDPAQVAHLRGKLFSHWWGDVLPERAMKPETMFDWWNNEVRQNAVRSPKNRNGLLVPYDPENQTHHSQPLPGVTEDVV</sequence>
<feature type="region of interest" description="Disordered" evidence="10">
    <location>
        <begin position="462"/>
        <end position="493"/>
    </location>
</feature>
<evidence type="ECO:0000313" key="13">
    <source>
        <dbReference type="Proteomes" id="UP000184221"/>
    </source>
</evidence>
<dbReference type="GO" id="GO:0004630">
    <property type="term" value="F:phospholipase D activity"/>
    <property type="evidence" value="ECO:0007669"/>
    <property type="project" value="UniProtKB-EC"/>
</dbReference>
<organism evidence="12 13">
    <name type="scientific">Marivita hallyeonensis</name>
    <dbReference type="NCBI Taxonomy" id="996342"/>
    <lineage>
        <taxon>Bacteria</taxon>
        <taxon>Pseudomonadati</taxon>
        <taxon>Pseudomonadota</taxon>
        <taxon>Alphaproteobacteria</taxon>
        <taxon>Rhodobacterales</taxon>
        <taxon>Roseobacteraceae</taxon>
        <taxon>Marivita</taxon>
    </lineage>
</organism>
<keyword evidence="6" id="KW-0677">Repeat</keyword>
<evidence type="ECO:0000256" key="6">
    <source>
        <dbReference type="ARBA" id="ARBA00022737"/>
    </source>
</evidence>
<comment type="function">
    <text evidence="2">Could be a virulence factor.</text>
</comment>
<evidence type="ECO:0000256" key="2">
    <source>
        <dbReference type="ARBA" id="ARBA00003145"/>
    </source>
</evidence>
<accession>A0A1M5MPL9</accession>
<dbReference type="PANTHER" id="PTHR18896:SF76">
    <property type="entry name" value="PHOSPHOLIPASE"/>
    <property type="match status" value="1"/>
</dbReference>
<proteinExistence type="predicted"/>
<dbReference type="PROSITE" id="PS50035">
    <property type="entry name" value="PLD"/>
    <property type="match status" value="2"/>
</dbReference>
<comment type="subcellular location">
    <subcellularLocation>
        <location evidence="3">Secreted</location>
    </subcellularLocation>
</comment>
<evidence type="ECO:0000313" key="12">
    <source>
        <dbReference type="EMBL" id="SHG79241.1"/>
    </source>
</evidence>
<evidence type="ECO:0000256" key="7">
    <source>
        <dbReference type="ARBA" id="ARBA00022801"/>
    </source>
</evidence>
<dbReference type="GO" id="GO:0009395">
    <property type="term" value="P:phospholipid catabolic process"/>
    <property type="evidence" value="ECO:0007669"/>
    <property type="project" value="TreeGrafter"/>
</dbReference>
<dbReference type="InterPro" id="IPR025202">
    <property type="entry name" value="PLD-like_dom"/>
</dbReference>
<keyword evidence="5" id="KW-0964">Secreted</keyword>
<reference evidence="12 13" key="1">
    <citation type="submission" date="2016-11" db="EMBL/GenBank/DDBJ databases">
        <authorList>
            <person name="Jaros S."/>
            <person name="Januszkiewicz K."/>
            <person name="Wedrychowicz H."/>
        </authorList>
    </citation>
    <scope>NUCLEOTIDE SEQUENCE [LARGE SCALE GENOMIC DNA]</scope>
    <source>
        <strain evidence="12 13">DSM 29431</strain>
    </source>
</reference>
<dbReference type="RefSeq" id="WP_342715904.1">
    <property type="nucleotide sequence ID" value="NZ_FQXC01000001.1"/>
</dbReference>
<dbReference type="SMART" id="SM00155">
    <property type="entry name" value="PLDc"/>
    <property type="match status" value="2"/>
</dbReference>
<evidence type="ECO:0000256" key="8">
    <source>
        <dbReference type="ARBA" id="ARBA00023098"/>
    </source>
</evidence>
<dbReference type="Pfam" id="PF13091">
    <property type="entry name" value="PLDc_2"/>
    <property type="match status" value="1"/>
</dbReference>